<keyword evidence="4" id="KW-1185">Reference proteome</keyword>
<gene>
    <name evidence="3" type="ordered locus">TCELL_0020</name>
</gene>
<dbReference type="KEGG" id="thg:TCELL_0020"/>
<dbReference type="PANTHER" id="PTHR15239:SF6">
    <property type="entry name" value="RIBOSOME QUALITY CONTROL COMPLEX SUBUNIT NEMF"/>
    <property type="match status" value="1"/>
</dbReference>
<evidence type="ECO:0000313" key="3">
    <source>
        <dbReference type="EMBL" id="AFK50445.1"/>
    </source>
</evidence>
<dbReference type="Pfam" id="PF05670">
    <property type="entry name" value="NFACT-R_1"/>
    <property type="match status" value="1"/>
</dbReference>
<dbReference type="PANTHER" id="PTHR15239">
    <property type="entry name" value="NUCLEAR EXPORT MEDIATOR FACTOR NEMF"/>
    <property type="match status" value="1"/>
</dbReference>
<dbReference type="HOGENOM" id="CLU_003612_2_1_2"/>
<dbReference type="Proteomes" id="UP000005270">
    <property type="component" value="Chromosome"/>
</dbReference>
<proteinExistence type="predicted"/>
<organism evidence="3 4">
    <name type="scientific">Thermogladius calderae (strain DSM 22663 / VKM B-2946 / 1633)</name>
    <dbReference type="NCBI Taxonomy" id="1184251"/>
    <lineage>
        <taxon>Archaea</taxon>
        <taxon>Thermoproteota</taxon>
        <taxon>Thermoprotei</taxon>
        <taxon>Desulfurococcales</taxon>
        <taxon>Desulfurococcaceae</taxon>
        <taxon>Thermogladius</taxon>
    </lineage>
</organism>
<dbReference type="Pfam" id="PF05833">
    <property type="entry name" value="NFACT_N"/>
    <property type="match status" value="1"/>
</dbReference>
<evidence type="ECO:0000259" key="2">
    <source>
        <dbReference type="Pfam" id="PF05670"/>
    </source>
</evidence>
<dbReference type="FunCoup" id="I3TCF7">
    <property type="interactions" value="111"/>
</dbReference>
<dbReference type="GO" id="GO:0000049">
    <property type="term" value="F:tRNA binding"/>
    <property type="evidence" value="ECO:0007669"/>
    <property type="project" value="TreeGrafter"/>
</dbReference>
<accession>I3TCF7</accession>
<dbReference type="NCBIfam" id="NF041120">
    <property type="entry name" value="RqcH_arch"/>
    <property type="match status" value="1"/>
</dbReference>
<dbReference type="InterPro" id="IPR008532">
    <property type="entry name" value="NFACT_RNA-bd"/>
</dbReference>
<dbReference type="GO" id="GO:0043023">
    <property type="term" value="F:ribosomal large subunit binding"/>
    <property type="evidence" value="ECO:0007669"/>
    <property type="project" value="TreeGrafter"/>
</dbReference>
<dbReference type="EMBL" id="CP003531">
    <property type="protein sequence ID" value="AFK50445.1"/>
    <property type="molecule type" value="Genomic_DNA"/>
</dbReference>
<protein>
    <recommendedName>
        <fullName evidence="2">NFACT RNA-binding domain-containing protein</fullName>
    </recommendedName>
</protein>
<feature type="coiled-coil region" evidence="1">
    <location>
        <begin position="379"/>
        <end position="420"/>
    </location>
</feature>
<sequence>MDVIDVYVAARLYNDRLKDCYLDNFYRVQFYWLAKVRCREGVVNIKLEPGVRFHLSNIVPSEKKVDPLAIFVRKHLDNVKVLGVRQVGWERVLRVELARGSEKYSMFIELLPRGVVVIANYEERILFASKQMELRDRVVKRGVKYQPPPARGLPPYSERLVEVLLEHDTLVKGLTRGWGLPGYVAEELAFRSGLFESKNTKPANIAHKDLENLTESYNEVVKEAENGNGFLVYATSNEPLLYTSFKPSVLIEEYKLSVKGVDFNTAVDTFFGHYERRVARETTLRRAGEKAAELKKAIDEIQQRISAFQKDLDGYRSILNTIYENYAQVEQVLLCAQEVRRAAGWESVPERCSGVESYQADKGLVLVKVGDSTVWLDIRLDLKRNVIEIKKKIGELERKLETALNKKREMEEELKQIGEASLEEPRLVIRPREWYERFHWTITSNGFLAIGGRDADQNETIYRKYMEESDIFLHADVHGAPVVVVKTRGEDVPETDIREAAYLTACYSRAWKAGLASIEVFWVRGGQVSKSPPSGEYLSKGSFMVYGKRNYLSIPLELALGVEKVESSVYGVYYRLFAGPEDLVKRRTVSYVVLRPSNQPVETVAREVYGSIVRGLASEFISVNDIIERLPGPSVVVKTVKIGG</sequence>
<feature type="coiled-coil region" evidence="1">
    <location>
        <begin position="284"/>
        <end position="311"/>
    </location>
</feature>
<dbReference type="eggNOG" id="arCOG01695">
    <property type="taxonomic scope" value="Archaea"/>
</dbReference>
<dbReference type="InParanoid" id="I3TCF7"/>
<reference evidence="3 4" key="1">
    <citation type="journal article" date="2012" name="J. Bacteriol.">
        <title>Complete genome sequence of the hyperthermophilic cellulolytic Crenarchaeon 'Thermogladius cellulolyticus' 1633.</title>
        <authorList>
            <person name="Mardanov A.V."/>
            <person name="Kochetkova T.V."/>
            <person name="Beletsky A.V."/>
            <person name="Bonch-Osmolovskaya E.A."/>
            <person name="Ravin N.V."/>
            <person name="Skryabin K.G."/>
        </authorList>
    </citation>
    <scope>NUCLEOTIDE SEQUENCE [LARGE SCALE GENOMIC DNA]</scope>
    <source>
        <strain evidence="4">DSM 22663 / VKM B-2946 / 1633</strain>
    </source>
</reference>
<feature type="domain" description="NFACT RNA-binding" evidence="2">
    <location>
        <begin position="438"/>
        <end position="547"/>
    </location>
</feature>
<evidence type="ECO:0000256" key="1">
    <source>
        <dbReference type="SAM" id="Coils"/>
    </source>
</evidence>
<dbReference type="Gene3D" id="2.30.310.10">
    <property type="entry name" value="ibrinogen binding protein from staphylococcus aureus domain"/>
    <property type="match status" value="1"/>
</dbReference>
<keyword evidence="1" id="KW-0175">Coiled coil</keyword>
<dbReference type="GO" id="GO:1990112">
    <property type="term" value="C:RQC complex"/>
    <property type="evidence" value="ECO:0007669"/>
    <property type="project" value="TreeGrafter"/>
</dbReference>
<name>I3TCF7_THEC1</name>
<dbReference type="GO" id="GO:0072344">
    <property type="term" value="P:rescue of stalled ribosome"/>
    <property type="evidence" value="ECO:0007669"/>
    <property type="project" value="TreeGrafter"/>
</dbReference>
<dbReference type="STRING" id="1184251.TCELL_0020"/>
<dbReference type="InterPro" id="IPR051608">
    <property type="entry name" value="RQC_Subunit_NEMF"/>
</dbReference>
<dbReference type="AlphaFoldDB" id="I3TCF7"/>
<evidence type="ECO:0000313" key="4">
    <source>
        <dbReference type="Proteomes" id="UP000005270"/>
    </source>
</evidence>